<dbReference type="PANTHER" id="PTHR38690">
    <property type="entry name" value="PROTEASE-RELATED"/>
    <property type="match status" value="1"/>
</dbReference>
<accession>A0ABV8MNX8</accession>
<keyword evidence="4" id="KW-1185">Reference proteome</keyword>
<dbReference type="EMBL" id="JBHSBU010000001">
    <property type="protein sequence ID" value="MFC4158551.1"/>
    <property type="molecule type" value="Genomic_DNA"/>
</dbReference>
<name>A0ABV8MNX8_9NEIS</name>
<proteinExistence type="predicted"/>
<keyword evidence="1" id="KW-0812">Transmembrane</keyword>
<organism evidence="3 4">
    <name type="scientific">Chitinimonas lacunae</name>
    <dbReference type="NCBI Taxonomy" id="1963018"/>
    <lineage>
        <taxon>Bacteria</taxon>
        <taxon>Pseudomonadati</taxon>
        <taxon>Pseudomonadota</taxon>
        <taxon>Betaproteobacteria</taxon>
        <taxon>Neisseriales</taxon>
        <taxon>Chitinibacteraceae</taxon>
        <taxon>Chitinimonas</taxon>
    </lineage>
</organism>
<sequence>MSQSPPYRLVKRLRVLTRYSLRVLHWHSRALIWLALTVVLGIAGCGAWINWWLFPNLDRYRHVVETRLSDAIGRPVQIGRLDGGWSNLKPSLTLRNFSLLGDDGRPAVTLPQAEATLAWWPIIIGDLRFDALTVVSPTLELTRERDGSIRLAGLRLDQGPSDGTLANWLLRQHDLAIRNGSVIWVDHLRGAPPLVLEQVDLSVENLLFGRHRFTVLAKPPAALAAPVRVEGSWRGDDVNQAGQWRGDLRLLLDDVDLAAWGRWLPYPIKVKHGSGKLHLTLRFADGLPRDVEAKLDIRAARLLLAEGLADLDVDTLVTTARWQDRDGRRELTLAPLTLAAEGGRVLAGSEAKVVLEREGGGSVELDGLTLPSLAGLPAALPLPREIRHALAGLKPAGRIDKVRGSWAGDWREPSRYEGQVTFQGIGLTAPPPWPTMGPLDGELQLSEQGGKLAVQSSSFTLAAGQLFEKPLRFDRLGLKADWTRSGRALTVRVGEFEAGNADLDANARAVWRWNGSGPGELDLEAATPRVVATKVVDYLPLVVGDDTRAWLKQAILAGEATDGRFVLKGPLAAFPFDRDRRGIWRVNAKVRNARLHYADGWPDVENISADLLFERARMQIDARAGRILGAQVEQARATLEDLAHDDLLTIEGKAAGPTGEFFQFINRSPLDQLLEGIGRSAVSAGDGRLGLRLAIPLSQAENTRVEGHYSFGGNRLRLTEAMPELTGLDGTLHFSERGAEAQGMRAHALGGPLSFDMATDSAGQVKVAISGQADARVAAQYYGVPQAGQLQGSTDYRAELRLPPQGGWQLALEAPLKQVSSGLPAPLDLAAGEAGPLRMALEIDERSERWRVALGERIGAEVRRVANGPNWKLDRAEIRFGEGKPSLARPGIWLSGTLPELDLDAWLALAGEGGSGGGAAAFAGADLRIGRLLFGSHRLDEVKAQVQAQEEGWQIDLASRQASGNARWLPQGRGRLNARMSRLALPLPQRDVGVDEAAAADEWKRWPAVDAQVEEFQYRDHPLGRIDLRARPLTEGWAIEHFAIRNSDGRLTLDGTWRPTVGDTRMNIDIESDNLGKLLGRFGYPETVRRGSGRLGGEVSWRGSPLSPQFLTMNGHLKLVVESGQFAKVDPGVGRLLGVLSLQALPRRISLDFRDIFSEGFAFDRIEGDSKIVAGILSTDNLTIVGPAAQILFRGQTDLEAETQVLRVRIVPTIGDSIAVTAGVALANPALGVGAFLLQRALKDPLGQLIAYEYDISGRWDDPKIERVGSLFPTAAK</sequence>
<evidence type="ECO:0000259" key="2">
    <source>
        <dbReference type="Pfam" id="PF13116"/>
    </source>
</evidence>
<evidence type="ECO:0000313" key="4">
    <source>
        <dbReference type="Proteomes" id="UP001595791"/>
    </source>
</evidence>
<dbReference type="InterPro" id="IPR025263">
    <property type="entry name" value="YhdP_central"/>
</dbReference>
<comment type="caution">
    <text evidence="3">The sequence shown here is derived from an EMBL/GenBank/DDBJ whole genome shotgun (WGS) entry which is preliminary data.</text>
</comment>
<evidence type="ECO:0000256" key="1">
    <source>
        <dbReference type="SAM" id="Phobius"/>
    </source>
</evidence>
<dbReference type="NCBIfam" id="TIGR02099">
    <property type="entry name" value="YhdP family protein"/>
    <property type="match status" value="1"/>
</dbReference>
<reference evidence="4" key="1">
    <citation type="journal article" date="2019" name="Int. J. Syst. Evol. Microbiol.">
        <title>The Global Catalogue of Microorganisms (GCM) 10K type strain sequencing project: providing services to taxonomists for standard genome sequencing and annotation.</title>
        <authorList>
            <consortium name="The Broad Institute Genomics Platform"/>
            <consortium name="The Broad Institute Genome Sequencing Center for Infectious Disease"/>
            <person name="Wu L."/>
            <person name="Ma J."/>
        </authorList>
    </citation>
    <scope>NUCLEOTIDE SEQUENCE [LARGE SCALE GENOMIC DNA]</scope>
    <source>
        <strain evidence="4">LMG 29894</strain>
    </source>
</reference>
<feature type="domain" description="YhdP central" evidence="2">
    <location>
        <begin position="24"/>
        <end position="1265"/>
    </location>
</feature>
<protein>
    <submittedName>
        <fullName evidence="3">YhdP family protein</fullName>
    </submittedName>
</protein>
<dbReference type="Pfam" id="PF13116">
    <property type="entry name" value="YhdP"/>
    <property type="match status" value="1"/>
</dbReference>
<feature type="transmembrane region" description="Helical" evidence="1">
    <location>
        <begin position="30"/>
        <end position="54"/>
    </location>
</feature>
<dbReference type="RefSeq" id="WP_378161345.1">
    <property type="nucleotide sequence ID" value="NZ_JBHSBU010000001.1"/>
</dbReference>
<keyword evidence="1" id="KW-0472">Membrane</keyword>
<evidence type="ECO:0000313" key="3">
    <source>
        <dbReference type="EMBL" id="MFC4158551.1"/>
    </source>
</evidence>
<dbReference type="InterPro" id="IPR011836">
    <property type="entry name" value="YhdP"/>
</dbReference>
<keyword evidence="1" id="KW-1133">Transmembrane helix</keyword>
<dbReference type="Proteomes" id="UP001595791">
    <property type="component" value="Unassembled WGS sequence"/>
</dbReference>
<dbReference type="PANTHER" id="PTHR38690:SF1">
    <property type="entry name" value="PROTEASE"/>
    <property type="match status" value="1"/>
</dbReference>
<gene>
    <name evidence="3" type="ORF">ACFOW7_04155</name>
</gene>